<dbReference type="AlphaFoldDB" id="A0A1M4SDH0"/>
<name>A0A1M4SDH0_9BACT</name>
<protein>
    <submittedName>
        <fullName evidence="1">Uncharacterized protein</fullName>
    </submittedName>
</protein>
<reference evidence="1 2" key="1">
    <citation type="submission" date="2016-11" db="EMBL/GenBank/DDBJ databases">
        <authorList>
            <person name="Jaros S."/>
            <person name="Januszkiewicz K."/>
            <person name="Wedrychowicz H."/>
        </authorList>
    </citation>
    <scope>NUCLEOTIDE SEQUENCE [LARGE SCALE GENOMIC DNA]</scope>
    <source>
        <strain evidence="1 2">DSM 26897</strain>
    </source>
</reference>
<dbReference type="STRING" id="1302690.BUE76_23280"/>
<dbReference type="EMBL" id="FQUO01000001">
    <property type="protein sequence ID" value="SHE30205.1"/>
    <property type="molecule type" value="Genomic_DNA"/>
</dbReference>
<sequence>MKSLTSCSFVATLLIACADVPENAPEIGGVYVRQFESEFGSGWDTVFVDADPRNASGYVVRHHTHTIRKDDQQVPYPEQKEWVLPATWNGQDNVLISNRLGRRYVFSKKDVVVLGTAQYTRIGNKYKER</sequence>
<dbReference type="PROSITE" id="PS51257">
    <property type="entry name" value="PROKAR_LIPOPROTEIN"/>
    <property type="match status" value="1"/>
</dbReference>
<evidence type="ECO:0000313" key="2">
    <source>
        <dbReference type="Proteomes" id="UP000184368"/>
    </source>
</evidence>
<keyword evidence="2" id="KW-1185">Reference proteome</keyword>
<gene>
    <name evidence="1" type="ORF">SAMN05444008_10184</name>
</gene>
<accession>A0A1M4SDH0</accession>
<dbReference type="RefSeq" id="WP_073038945.1">
    <property type="nucleotide sequence ID" value="NZ_FQUO01000001.1"/>
</dbReference>
<proteinExistence type="predicted"/>
<evidence type="ECO:0000313" key="1">
    <source>
        <dbReference type="EMBL" id="SHE30205.1"/>
    </source>
</evidence>
<organism evidence="1 2">
    <name type="scientific">Cnuella takakiae</name>
    <dbReference type="NCBI Taxonomy" id="1302690"/>
    <lineage>
        <taxon>Bacteria</taxon>
        <taxon>Pseudomonadati</taxon>
        <taxon>Bacteroidota</taxon>
        <taxon>Chitinophagia</taxon>
        <taxon>Chitinophagales</taxon>
        <taxon>Chitinophagaceae</taxon>
        <taxon>Cnuella</taxon>
    </lineage>
</organism>
<dbReference type="OrthoDB" id="798527at2"/>
<dbReference type="Proteomes" id="UP000184368">
    <property type="component" value="Unassembled WGS sequence"/>
</dbReference>